<evidence type="ECO:0000313" key="1">
    <source>
        <dbReference type="EMBL" id="KNE83656.1"/>
    </source>
</evidence>
<organism evidence="1 2">
    <name type="scientific">Streptomyces fradiae</name>
    <name type="common">Streptomyces roseoflavus</name>
    <dbReference type="NCBI Taxonomy" id="1906"/>
    <lineage>
        <taxon>Bacteria</taxon>
        <taxon>Bacillati</taxon>
        <taxon>Actinomycetota</taxon>
        <taxon>Actinomycetes</taxon>
        <taxon>Kitasatosporales</taxon>
        <taxon>Streptomycetaceae</taxon>
        <taxon>Streptomyces</taxon>
    </lineage>
</organism>
<sequence length="557" mass="60880">MPGEELLHAMFYGLDAGVWVMDSGGRILVVNPRGAEIVRMPPERFIGADAHDLLHREADGSQQPRSRCPLLAAMAEGLPTRTQGAWFRRGDGSLLRVGWLLAPYLVGGEQAGAVVTFFDLSAQEEEARRRDAHLAALRKRAERLSLVSEVTTVLTSTLDVREALRRLVRLVAPRLADWAVVDLLGEQEEVLRVAVVHHENGRHVNVTELEGRLPDQLSWDSRSPLQRVLRGAPSLIAGPEDYAGVPDSAIQRVQGDLFRFTGIHSAVMAPLRGGRGVLGALTLGRADQEQPFDREDLELIDDIARRAGLAVDNAQLYDRQRRVSETMQLHLLTPLPRVEGLEMAARYLPAPQGSQVGGDWYDAFVMPDGATTLVIGDVIGHDLQAAASMSQVRNMLRAFVWDQREVPSLIIDRLDSALVHISDVPMATLVLCRLEGGGGEPWVVRWSNAGHPPPLVIEPDGEARFLWEGHGMLLGTEASPPRVDSAVTLGPDTTFVLYTDGLVEAPGQSLDTGLERLRQRAAGLVGRPLGEFCDRLLVEVAPEESADDIALLVVRVP</sequence>
<dbReference type="Proteomes" id="UP000037185">
    <property type="component" value="Unassembled WGS sequence"/>
</dbReference>
<evidence type="ECO:0000313" key="2">
    <source>
        <dbReference type="Proteomes" id="UP000037185"/>
    </source>
</evidence>
<accession>A0ACC4WGB8</accession>
<keyword evidence="2" id="KW-1185">Reference proteome</keyword>
<proteinExistence type="predicted"/>
<gene>
    <name evidence="1" type="ORF">ADZ36_04325</name>
</gene>
<reference evidence="1" key="1">
    <citation type="submission" date="2015-07" db="EMBL/GenBank/DDBJ databases">
        <title>Draft genome sequence of Streptomyces fradiae, a resistant strain to nitron-oligomycin.</title>
        <authorList>
            <person name="Vatlin A.A."/>
            <person name="Bekker O.B."/>
            <person name="Danilenko V.N."/>
        </authorList>
    </citation>
    <scope>NUCLEOTIDE SEQUENCE</scope>
    <source>
        <strain evidence="1">Olg1-1</strain>
    </source>
</reference>
<comment type="caution">
    <text evidence="1">The sequence shown here is derived from an EMBL/GenBank/DDBJ whole genome shotgun (WGS) entry which is preliminary data.</text>
</comment>
<dbReference type="EMBL" id="LGSP01000005">
    <property type="protein sequence ID" value="KNE83656.1"/>
    <property type="molecule type" value="Genomic_DNA"/>
</dbReference>
<name>A0ACC4WGB8_STRFR</name>
<protein>
    <submittedName>
        <fullName evidence="1">Uncharacterized protein</fullName>
    </submittedName>
</protein>